<organism evidence="2 3">
    <name type="scientific">Mucuna pruriens</name>
    <name type="common">Velvet bean</name>
    <name type="synonym">Dolichos pruriens</name>
    <dbReference type="NCBI Taxonomy" id="157652"/>
    <lineage>
        <taxon>Eukaryota</taxon>
        <taxon>Viridiplantae</taxon>
        <taxon>Streptophyta</taxon>
        <taxon>Embryophyta</taxon>
        <taxon>Tracheophyta</taxon>
        <taxon>Spermatophyta</taxon>
        <taxon>Magnoliopsida</taxon>
        <taxon>eudicotyledons</taxon>
        <taxon>Gunneridae</taxon>
        <taxon>Pentapetalae</taxon>
        <taxon>rosids</taxon>
        <taxon>fabids</taxon>
        <taxon>Fabales</taxon>
        <taxon>Fabaceae</taxon>
        <taxon>Papilionoideae</taxon>
        <taxon>50 kb inversion clade</taxon>
        <taxon>NPAAA clade</taxon>
        <taxon>indigoferoid/millettioid clade</taxon>
        <taxon>Phaseoleae</taxon>
        <taxon>Mucuna</taxon>
    </lineage>
</organism>
<dbReference type="EMBL" id="QJKJ01018220">
    <property type="protein sequence ID" value="RDX57765.1"/>
    <property type="molecule type" value="Genomic_DNA"/>
</dbReference>
<protein>
    <submittedName>
        <fullName evidence="2">Uncharacterized protein</fullName>
    </submittedName>
</protein>
<comment type="caution">
    <text evidence="2">The sequence shown here is derived from an EMBL/GenBank/DDBJ whole genome shotgun (WGS) entry which is preliminary data.</text>
</comment>
<accession>A0A371DYY3</accession>
<keyword evidence="3" id="KW-1185">Reference proteome</keyword>
<evidence type="ECO:0000313" key="3">
    <source>
        <dbReference type="Proteomes" id="UP000257109"/>
    </source>
</evidence>
<reference evidence="2" key="1">
    <citation type="submission" date="2018-05" db="EMBL/GenBank/DDBJ databases">
        <title>Draft genome of Mucuna pruriens seed.</title>
        <authorList>
            <person name="Nnadi N.E."/>
            <person name="Vos R."/>
            <person name="Hasami M.H."/>
            <person name="Devisetty U.K."/>
            <person name="Aguiy J.C."/>
        </authorList>
    </citation>
    <scope>NUCLEOTIDE SEQUENCE [LARGE SCALE GENOMIC DNA]</scope>
    <source>
        <strain evidence="2">JCA_2017</strain>
    </source>
</reference>
<proteinExistence type="predicted"/>
<feature type="non-terminal residue" evidence="2">
    <location>
        <position position="151"/>
    </location>
</feature>
<gene>
    <name evidence="2" type="ORF">CR513_62970</name>
</gene>
<feature type="compositionally biased region" description="Polar residues" evidence="1">
    <location>
        <begin position="136"/>
        <end position="151"/>
    </location>
</feature>
<name>A0A371DYY3_MUCPR</name>
<evidence type="ECO:0000313" key="2">
    <source>
        <dbReference type="EMBL" id="RDX57765.1"/>
    </source>
</evidence>
<feature type="compositionally biased region" description="Low complexity" evidence="1">
    <location>
        <begin position="117"/>
        <end position="132"/>
    </location>
</feature>
<dbReference type="OrthoDB" id="1436954at2759"/>
<sequence length="151" mass="16699">DFIVPLEIPFVPTTLQLGDFHCLSKVESWDLTVNLKIHLQMLYKTKSFKSNTLATTFHGVVPISVHSWIIDFGTIDHMTGCSKMFSYNLYAGDKKVKIANDSLSAIVKTCFAGPIGSSRPKPSRSKSSWPKPGTSRPGTSRPVQCSQSSRH</sequence>
<evidence type="ECO:0000256" key="1">
    <source>
        <dbReference type="SAM" id="MobiDB-lite"/>
    </source>
</evidence>
<dbReference type="AlphaFoldDB" id="A0A371DYY3"/>
<feature type="region of interest" description="Disordered" evidence="1">
    <location>
        <begin position="114"/>
        <end position="151"/>
    </location>
</feature>
<feature type="non-terminal residue" evidence="2">
    <location>
        <position position="1"/>
    </location>
</feature>
<dbReference type="Proteomes" id="UP000257109">
    <property type="component" value="Unassembled WGS sequence"/>
</dbReference>